<accession>A0A8J6Z8L8</accession>
<comment type="caution">
    <text evidence="4">The sequence shown here is derived from an EMBL/GenBank/DDBJ whole genome shotgun (WGS) entry which is preliminary data.</text>
</comment>
<dbReference type="SUPFAM" id="SSF54373">
    <property type="entry name" value="FAD-linked reductases, C-terminal domain"/>
    <property type="match status" value="1"/>
</dbReference>
<reference evidence="4" key="1">
    <citation type="submission" date="2020-09" db="EMBL/GenBank/DDBJ databases">
        <title>A novel bacterium of genus Mangrovicoccus, isolated from South China Sea.</title>
        <authorList>
            <person name="Huang H."/>
            <person name="Mo K."/>
            <person name="Hu Y."/>
        </authorList>
    </citation>
    <scope>NUCLEOTIDE SEQUENCE</scope>
    <source>
        <strain evidence="4">HB182678</strain>
    </source>
</reference>
<evidence type="ECO:0000259" key="3">
    <source>
        <dbReference type="Pfam" id="PF01266"/>
    </source>
</evidence>
<dbReference type="GO" id="GO:0005886">
    <property type="term" value="C:plasma membrane"/>
    <property type="evidence" value="ECO:0007669"/>
    <property type="project" value="TreeGrafter"/>
</dbReference>
<evidence type="ECO:0000256" key="1">
    <source>
        <dbReference type="ARBA" id="ARBA00009410"/>
    </source>
</evidence>
<gene>
    <name evidence="4" type="ORF">ICN82_06540</name>
</gene>
<dbReference type="NCBIfam" id="NF009074">
    <property type="entry name" value="PRK12409.1"/>
    <property type="match status" value="1"/>
</dbReference>
<evidence type="ECO:0000313" key="5">
    <source>
        <dbReference type="Proteomes" id="UP000609121"/>
    </source>
</evidence>
<keyword evidence="5" id="KW-1185">Reference proteome</keyword>
<dbReference type="InterPro" id="IPR006076">
    <property type="entry name" value="FAD-dep_OxRdtase"/>
</dbReference>
<dbReference type="GO" id="GO:0055130">
    <property type="term" value="P:D-alanine catabolic process"/>
    <property type="evidence" value="ECO:0007669"/>
    <property type="project" value="TreeGrafter"/>
</dbReference>
<name>A0A8J6Z8L8_9RHOB</name>
<dbReference type="RefSeq" id="WP_193180926.1">
    <property type="nucleotide sequence ID" value="NZ_JACVXA010000013.1"/>
</dbReference>
<dbReference type="AlphaFoldDB" id="A0A8J6Z8L8"/>
<dbReference type="Proteomes" id="UP000609121">
    <property type="component" value="Unassembled WGS sequence"/>
</dbReference>
<protein>
    <submittedName>
        <fullName evidence="4">D-amino acid dehydrogenase</fullName>
    </submittedName>
</protein>
<dbReference type="Gene3D" id="3.50.50.60">
    <property type="entry name" value="FAD/NAD(P)-binding domain"/>
    <property type="match status" value="2"/>
</dbReference>
<evidence type="ECO:0000256" key="2">
    <source>
        <dbReference type="ARBA" id="ARBA00023002"/>
    </source>
</evidence>
<evidence type="ECO:0000313" key="4">
    <source>
        <dbReference type="EMBL" id="MBE3637856.1"/>
    </source>
</evidence>
<dbReference type="GO" id="GO:0008718">
    <property type="term" value="F:D-amino-acid dehydrogenase activity"/>
    <property type="evidence" value="ECO:0007669"/>
    <property type="project" value="TreeGrafter"/>
</dbReference>
<dbReference type="PANTHER" id="PTHR13847:SF280">
    <property type="entry name" value="D-AMINO ACID DEHYDROGENASE"/>
    <property type="match status" value="1"/>
</dbReference>
<dbReference type="GO" id="GO:0005737">
    <property type="term" value="C:cytoplasm"/>
    <property type="evidence" value="ECO:0007669"/>
    <property type="project" value="TreeGrafter"/>
</dbReference>
<proteinExistence type="inferred from homology"/>
<feature type="domain" description="FAD dependent oxidoreductase" evidence="3">
    <location>
        <begin position="3"/>
        <end position="393"/>
    </location>
</feature>
<dbReference type="PANTHER" id="PTHR13847">
    <property type="entry name" value="SARCOSINE DEHYDROGENASE-RELATED"/>
    <property type="match status" value="1"/>
</dbReference>
<dbReference type="Pfam" id="PF01266">
    <property type="entry name" value="DAO"/>
    <property type="match status" value="1"/>
</dbReference>
<dbReference type="SUPFAM" id="SSF51905">
    <property type="entry name" value="FAD/NAD(P)-binding domain"/>
    <property type="match status" value="1"/>
</dbReference>
<dbReference type="EMBL" id="JACVXA010000013">
    <property type="protein sequence ID" value="MBE3637856.1"/>
    <property type="molecule type" value="Genomic_DNA"/>
</dbReference>
<sequence>MHIAVIGAGITGITTAFQLRDRGFEVTVIDRQRYAGMETSFANGGQLSASNGEVWNSWVTVFKGLKWMLKADAPLLVNPRPSWHKISWMGEFLANIPHYRANTIETARMAQAARGVFVEMAERAGIDFNHEPAGIVHFYRSEKDMAAARKTNELYREAGLERRELSPQEVLAAVPQLRTDVVGGYLTESDTTGDIHKYTFGLARWLEGEGVKFEMGREIVEARAEEDGVHIQLGTEKMRFDGVVVSAGVGSRRLAQAFGDRVNIYPVKGYSITVHLDDEKSREGAPWASILDDAAKIVTSRLGADRFRVAGTAEFNGENRDIRADRIKPLEKWVEQYFPDVSTERCVPWAGLRPMMPNMMPRVGRGKHPRVFYNTGHGHLGWTLSGATAAMIGDVVAGAYEPQRPTRHAGIALAAE</sequence>
<dbReference type="Gene3D" id="3.30.9.10">
    <property type="entry name" value="D-Amino Acid Oxidase, subunit A, domain 2"/>
    <property type="match status" value="1"/>
</dbReference>
<organism evidence="4 5">
    <name type="scientific">Mangrovicoccus algicola</name>
    <dbReference type="NCBI Taxonomy" id="2771008"/>
    <lineage>
        <taxon>Bacteria</taxon>
        <taxon>Pseudomonadati</taxon>
        <taxon>Pseudomonadota</taxon>
        <taxon>Alphaproteobacteria</taxon>
        <taxon>Rhodobacterales</taxon>
        <taxon>Paracoccaceae</taxon>
        <taxon>Mangrovicoccus</taxon>
    </lineage>
</organism>
<keyword evidence="2" id="KW-0560">Oxidoreductase</keyword>
<comment type="similarity">
    <text evidence="1">Belongs to the DadA oxidoreductase family.</text>
</comment>
<dbReference type="InterPro" id="IPR036188">
    <property type="entry name" value="FAD/NAD-bd_sf"/>
</dbReference>